<organism evidence="1">
    <name type="scientific">Arundo donax</name>
    <name type="common">Giant reed</name>
    <name type="synonym">Donax arundinaceus</name>
    <dbReference type="NCBI Taxonomy" id="35708"/>
    <lineage>
        <taxon>Eukaryota</taxon>
        <taxon>Viridiplantae</taxon>
        <taxon>Streptophyta</taxon>
        <taxon>Embryophyta</taxon>
        <taxon>Tracheophyta</taxon>
        <taxon>Spermatophyta</taxon>
        <taxon>Magnoliopsida</taxon>
        <taxon>Liliopsida</taxon>
        <taxon>Poales</taxon>
        <taxon>Poaceae</taxon>
        <taxon>PACMAD clade</taxon>
        <taxon>Arundinoideae</taxon>
        <taxon>Arundineae</taxon>
        <taxon>Arundo</taxon>
    </lineage>
</organism>
<reference evidence="1" key="2">
    <citation type="journal article" date="2015" name="Data Brief">
        <title>Shoot transcriptome of the giant reed, Arundo donax.</title>
        <authorList>
            <person name="Barrero R.A."/>
            <person name="Guerrero F.D."/>
            <person name="Moolhuijzen P."/>
            <person name="Goolsby J.A."/>
            <person name="Tidwell J."/>
            <person name="Bellgard S.E."/>
            <person name="Bellgard M.I."/>
        </authorList>
    </citation>
    <scope>NUCLEOTIDE SEQUENCE</scope>
    <source>
        <tissue evidence="1">Shoot tissue taken approximately 20 cm above the soil surface</tissue>
    </source>
</reference>
<evidence type="ECO:0000313" key="1">
    <source>
        <dbReference type="EMBL" id="JAD61628.1"/>
    </source>
</evidence>
<dbReference type="EMBL" id="GBRH01236267">
    <property type="protein sequence ID" value="JAD61628.1"/>
    <property type="molecule type" value="Transcribed_RNA"/>
</dbReference>
<protein>
    <submittedName>
        <fullName evidence="1">Uncharacterized protein</fullName>
    </submittedName>
</protein>
<reference evidence="1" key="1">
    <citation type="submission" date="2014-09" db="EMBL/GenBank/DDBJ databases">
        <authorList>
            <person name="Magalhaes I.L.F."/>
            <person name="Oliveira U."/>
            <person name="Santos F.R."/>
            <person name="Vidigal T.H.D.A."/>
            <person name="Brescovit A.D."/>
            <person name="Santos A.J."/>
        </authorList>
    </citation>
    <scope>NUCLEOTIDE SEQUENCE</scope>
    <source>
        <tissue evidence="1">Shoot tissue taken approximately 20 cm above the soil surface</tissue>
    </source>
</reference>
<dbReference type="AlphaFoldDB" id="A0A0A9BHN8"/>
<proteinExistence type="predicted"/>
<accession>A0A0A9BHN8</accession>
<name>A0A0A9BHN8_ARUDO</name>
<sequence length="21" mass="2492">MRREGSKLRSFQLLQCVLGRN</sequence>